<comment type="caution">
    <text evidence="1">The sequence shown here is derived from an EMBL/GenBank/DDBJ whole genome shotgun (WGS) entry which is preliminary data.</text>
</comment>
<name>A0AA44UUC9_PSEA5</name>
<sequence>MPARLFVTVHGSGGDIVDAPTGRPHPDAPQVHVDVERRQVGIRVPHSAWDPADATHPGGAVVGVLRRGL</sequence>
<protein>
    <submittedName>
        <fullName evidence="1">Uncharacterized protein</fullName>
    </submittedName>
</protein>
<proteinExistence type="predicted"/>
<accession>A0AA44UUC9</accession>
<gene>
    <name evidence="1" type="ORF">ATL51_5219</name>
</gene>
<reference evidence="1 2" key="1">
    <citation type="submission" date="2017-11" db="EMBL/GenBank/DDBJ databases">
        <title>Sequencing the genomes of 1000 actinobacteria strains.</title>
        <authorList>
            <person name="Klenk H.-P."/>
        </authorList>
    </citation>
    <scope>NUCLEOTIDE SEQUENCE [LARGE SCALE GENOMIC DNA]</scope>
    <source>
        <strain evidence="1 2">DSM 44104</strain>
    </source>
</reference>
<dbReference type="RefSeq" id="WP_100880204.1">
    <property type="nucleotide sequence ID" value="NZ_JBICSI010000004.1"/>
</dbReference>
<dbReference type="AlphaFoldDB" id="A0AA44UUC9"/>
<dbReference type="Proteomes" id="UP000232453">
    <property type="component" value="Unassembled WGS sequence"/>
</dbReference>
<dbReference type="EMBL" id="PHUJ01000003">
    <property type="protein sequence ID" value="PKB33455.1"/>
    <property type="molecule type" value="Genomic_DNA"/>
</dbReference>
<evidence type="ECO:0000313" key="2">
    <source>
        <dbReference type="Proteomes" id="UP000232453"/>
    </source>
</evidence>
<organism evidence="1 2">
    <name type="scientific">Pseudonocardia alni</name>
    <name type="common">Amycolata alni</name>
    <dbReference type="NCBI Taxonomy" id="33907"/>
    <lineage>
        <taxon>Bacteria</taxon>
        <taxon>Bacillati</taxon>
        <taxon>Actinomycetota</taxon>
        <taxon>Actinomycetes</taxon>
        <taxon>Pseudonocardiales</taxon>
        <taxon>Pseudonocardiaceae</taxon>
        <taxon>Pseudonocardia</taxon>
    </lineage>
</organism>
<evidence type="ECO:0000313" key="1">
    <source>
        <dbReference type="EMBL" id="PKB33455.1"/>
    </source>
</evidence>